<feature type="region of interest" description="Disordered" evidence="1">
    <location>
        <begin position="204"/>
        <end position="233"/>
    </location>
</feature>
<accession>A0AAN8J2T8</accession>
<organism evidence="2 3">
    <name type="scientific">Trichostrongylus colubriformis</name>
    <name type="common">Black scour worm</name>
    <dbReference type="NCBI Taxonomy" id="6319"/>
    <lineage>
        <taxon>Eukaryota</taxon>
        <taxon>Metazoa</taxon>
        <taxon>Ecdysozoa</taxon>
        <taxon>Nematoda</taxon>
        <taxon>Chromadorea</taxon>
        <taxon>Rhabditida</taxon>
        <taxon>Rhabditina</taxon>
        <taxon>Rhabditomorpha</taxon>
        <taxon>Strongyloidea</taxon>
        <taxon>Trichostrongylidae</taxon>
        <taxon>Trichostrongylus</taxon>
    </lineage>
</organism>
<comment type="caution">
    <text evidence="2">The sequence shown here is derived from an EMBL/GenBank/DDBJ whole genome shotgun (WGS) entry which is preliminary data.</text>
</comment>
<dbReference type="AlphaFoldDB" id="A0AAN8J2T8"/>
<feature type="compositionally biased region" description="Polar residues" evidence="1">
    <location>
        <begin position="219"/>
        <end position="233"/>
    </location>
</feature>
<dbReference type="Proteomes" id="UP001331761">
    <property type="component" value="Unassembled WGS sequence"/>
</dbReference>
<reference evidence="2 3" key="1">
    <citation type="submission" date="2019-10" db="EMBL/GenBank/DDBJ databases">
        <title>Assembly and Annotation for the nematode Trichostrongylus colubriformis.</title>
        <authorList>
            <person name="Martin J."/>
        </authorList>
    </citation>
    <scope>NUCLEOTIDE SEQUENCE [LARGE SCALE GENOMIC DNA]</scope>
    <source>
        <strain evidence="2">G859</strain>
        <tissue evidence="2">Whole worm</tissue>
    </source>
</reference>
<evidence type="ECO:0000313" key="2">
    <source>
        <dbReference type="EMBL" id="KAK5981919.1"/>
    </source>
</evidence>
<sequence>TDSLTRDLPEKGAPPLTSLKALHMYKVKIEIGAVNTLIVMPRPLEMTGKNEFPLYDVLSPCLTTWLHVLKKVTDNVVELQENWGATVDMSFAQVLKLALDSTDDRIFDAKIARSVMLKVTELDQHLLRWCALPQSAEKLAQQPPSTLAVIPEFSEKAKRKTALMALLSHWHPDICQQVKLASNAEARKFRVDPTSMSRDVRIPIEEPGKKTEMKRRRNPSTGSRSNAVSFRVL</sequence>
<evidence type="ECO:0000313" key="3">
    <source>
        <dbReference type="Proteomes" id="UP001331761"/>
    </source>
</evidence>
<protein>
    <submittedName>
        <fullName evidence="2">Uncharacterized protein</fullName>
    </submittedName>
</protein>
<name>A0AAN8J2T8_TRICO</name>
<gene>
    <name evidence="2" type="ORF">GCK32_017353</name>
</gene>
<evidence type="ECO:0000256" key="1">
    <source>
        <dbReference type="SAM" id="MobiDB-lite"/>
    </source>
</evidence>
<keyword evidence="3" id="KW-1185">Reference proteome</keyword>
<proteinExistence type="predicted"/>
<dbReference type="EMBL" id="WIXE01005739">
    <property type="protein sequence ID" value="KAK5981919.1"/>
    <property type="molecule type" value="Genomic_DNA"/>
</dbReference>
<feature type="non-terminal residue" evidence="2">
    <location>
        <position position="1"/>
    </location>
</feature>